<evidence type="ECO:0000256" key="6">
    <source>
        <dbReference type="ARBA" id="ARBA00022741"/>
    </source>
</evidence>
<dbReference type="GO" id="GO:0004674">
    <property type="term" value="F:protein serine/threonine kinase activity"/>
    <property type="evidence" value="ECO:0007669"/>
    <property type="project" value="UniProtKB-KW"/>
</dbReference>
<dbReference type="PROSITE" id="PS00108">
    <property type="entry name" value="PROTEIN_KINASE_ST"/>
    <property type="match status" value="1"/>
</dbReference>
<keyword evidence="15" id="KW-1185">Reference proteome</keyword>
<dbReference type="Gene3D" id="3.30.200.20">
    <property type="entry name" value="Phosphorylase Kinase, domain 1"/>
    <property type="match status" value="1"/>
</dbReference>
<comment type="subcellular location">
    <subcellularLocation>
        <location evidence="1">Cell membrane</location>
    </subcellularLocation>
</comment>
<dbReference type="InterPro" id="IPR000719">
    <property type="entry name" value="Prot_kinase_dom"/>
</dbReference>
<dbReference type="FunFam" id="3.30.200.20:FF:000228">
    <property type="entry name" value="Serine/threonine-protein kinase BIK1"/>
    <property type="match status" value="1"/>
</dbReference>
<dbReference type="InterPro" id="IPR016024">
    <property type="entry name" value="ARM-type_fold"/>
</dbReference>
<evidence type="ECO:0000256" key="12">
    <source>
        <dbReference type="SAM" id="MobiDB-lite"/>
    </source>
</evidence>
<dbReference type="SUPFAM" id="SSF48371">
    <property type="entry name" value="ARM repeat"/>
    <property type="match status" value="1"/>
</dbReference>
<dbReference type="InterPro" id="IPR001245">
    <property type="entry name" value="Ser-Thr/Tyr_kinase_cat_dom"/>
</dbReference>
<keyword evidence="3" id="KW-1003">Cell membrane</keyword>
<dbReference type="GO" id="GO:0005886">
    <property type="term" value="C:plasma membrane"/>
    <property type="evidence" value="ECO:0007669"/>
    <property type="project" value="UniProtKB-SubCell"/>
</dbReference>
<keyword evidence="8 11" id="KW-0067">ATP-binding</keyword>
<keyword evidence="7" id="KW-0418">Kinase</keyword>
<evidence type="ECO:0000256" key="10">
    <source>
        <dbReference type="ARBA" id="ARBA00048679"/>
    </source>
</evidence>
<keyword evidence="4" id="KW-0723">Serine/threonine-protein kinase</keyword>
<dbReference type="InterPro" id="IPR011009">
    <property type="entry name" value="Kinase-like_dom_sf"/>
</dbReference>
<comment type="catalytic activity">
    <reaction evidence="9">
        <text>L-threonyl-[protein] + ATP = O-phospho-L-threonyl-[protein] + ADP + H(+)</text>
        <dbReference type="Rhea" id="RHEA:46608"/>
        <dbReference type="Rhea" id="RHEA-COMP:11060"/>
        <dbReference type="Rhea" id="RHEA-COMP:11605"/>
        <dbReference type="ChEBI" id="CHEBI:15378"/>
        <dbReference type="ChEBI" id="CHEBI:30013"/>
        <dbReference type="ChEBI" id="CHEBI:30616"/>
        <dbReference type="ChEBI" id="CHEBI:61977"/>
        <dbReference type="ChEBI" id="CHEBI:456216"/>
        <dbReference type="EC" id="2.7.11.1"/>
    </reaction>
</comment>
<evidence type="ECO:0000256" key="7">
    <source>
        <dbReference type="ARBA" id="ARBA00022777"/>
    </source>
</evidence>
<name>A0AAV6WD36_9LAMI</name>
<reference evidence="14" key="1">
    <citation type="submission" date="2019-10" db="EMBL/GenBank/DDBJ databases">
        <authorList>
            <person name="Zhang R."/>
            <person name="Pan Y."/>
            <person name="Wang J."/>
            <person name="Ma R."/>
            <person name="Yu S."/>
        </authorList>
    </citation>
    <scope>NUCLEOTIDE SEQUENCE</scope>
    <source>
        <strain evidence="14">LA-IB0</strain>
        <tissue evidence="14">Leaf</tissue>
    </source>
</reference>
<dbReference type="Gene3D" id="1.10.510.10">
    <property type="entry name" value="Transferase(Phosphotransferase) domain 1"/>
    <property type="match status" value="1"/>
</dbReference>
<keyword evidence="6 11" id="KW-0547">Nucleotide-binding</keyword>
<evidence type="ECO:0000256" key="5">
    <source>
        <dbReference type="ARBA" id="ARBA00022679"/>
    </source>
</evidence>
<dbReference type="EMBL" id="WHWC01000017">
    <property type="protein sequence ID" value="KAG8366312.1"/>
    <property type="molecule type" value="Genomic_DNA"/>
</dbReference>
<evidence type="ECO:0000256" key="4">
    <source>
        <dbReference type="ARBA" id="ARBA00022527"/>
    </source>
</evidence>
<dbReference type="Pfam" id="PF07714">
    <property type="entry name" value="PK_Tyr_Ser-Thr"/>
    <property type="match status" value="1"/>
</dbReference>
<evidence type="ECO:0000256" key="9">
    <source>
        <dbReference type="ARBA" id="ARBA00047899"/>
    </source>
</evidence>
<evidence type="ECO:0000259" key="13">
    <source>
        <dbReference type="PROSITE" id="PS50011"/>
    </source>
</evidence>
<dbReference type="Proteomes" id="UP000826271">
    <property type="component" value="Unassembled WGS sequence"/>
</dbReference>
<organism evidence="14 15">
    <name type="scientific">Buddleja alternifolia</name>
    <dbReference type="NCBI Taxonomy" id="168488"/>
    <lineage>
        <taxon>Eukaryota</taxon>
        <taxon>Viridiplantae</taxon>
        <taxon>Streptophyta</taxon>
        <taxon>Embryophyta</taxon>
        <taxon>Tracheophyta</taxon>
        <taxon>Spermatophyta</taxon>
        <taxon>Magnoliopsida</taxon>
        <taxon>eudicotyledons</taxon>
        <taxon>Gunneridae</taxon>
        <taxon>Pentapetalae</taxon>
        <taxon>asterids</taxon>
        <taxon>lamiids</taxon>
        <taxon>Lamiales</taxon>
        <taxon>Scrophulariaceae</taxon>
        <taxon>Buddlejeae</taxon>
        <taxon>Buddleja</taxon>
    </lineage>
</organism>
<evidence type="ECO:0000256" key="3">
    <source>
        <dbReference type="ARBA" id="ARBA00022475"/>
    </source>
</evidence>
<comment type="caution">
    <text evidence="14">The sequence shown here is derived from an EMBL/GenBank/DDBJ whole genome shotgun (WGS) entry which is preliminary data.</text>
</comment>
<dbReference type="EC" id="2.7.11.1" evidence="2"/>
<accession>A0AAV6WD36</accession>
<evidence type="ECO:0000256" key="8">
    <source>
        <dbReference type="ARBA" id="ARBA00022840"/>
    </source>
</evidence>
<dbReference type="GO" id="GO:0005524">
    <property type="term" value="F:ATP binding"/>
    <property type="evidence" value="ECO:0007669"/>
    <property type="project" value="UniProtKB-UniRule"/>
</dbReference>
<dbReference type="FunFam" id="1.10.510.10:FF:000095">
    <property type="entry name" value="protein STRUBBELIG-RECEPTOR FAMILY 8"/>
    <property type="match status" value="1"/>
</dbReference>
<evidence type="ECO:0000256" key="1">
    <source>
        <dbReference type="ARBA" id="ARBA00004236"/>
    </source>
</evidence>
<dbReference type="Gene3D" id="1.25.10.10">
    <property type="entry name" value="Leucine-rich Repeat Variant"/>
    <property type="match status" value="1"/>
</dbReference>
<dbReference type="CDD" id="cd14066">
    <property type="entry name" value="STKc_IRAK"/>
    <property type="match status" value="1"/>
</dbReference>
<proteinExistence type="predicted"/>
<keyword evidence="3" id="KW-0472">Membrane</keyword>
<dbReference type="PANTHER" id="PTHR45621">
    <property type="entry name" value="OS01G0588500 PROTEIN-RELATED"/>
    <property type="match status" value="1"/>
</dbReference>
<dbReference type="PROSITE" id="PS50011">
    <property type="entry name" value="PROTEIN_KINASE_DOM"/>
    <property type="match status" value="1"/>
</dbReference>
<dbReference type="InterPro" id="IPR058678">
    <property type="entry name" value="ARM_PUB"/>
</dbReference>
<evidence type="ECO:0000256" key="2">
    <source>
        <dbReference type="ARBA" id="ARBA00012513"/>
    </source>
</evidence>
<dbReference type="InterPro" id="IPR050823">
    <property type="entry name" value="Plant_Ser_Thr_Prot_Kinase"/>
</dbReference>
<dbReference type="Pfam" id="PF25598">
    <property type="entry name" value="ARM_PUB"/>
    <property type="match status" value="1"/>
</dbReference>
<sequence>MSRIYDNWERLVGATLKREQLRQLALAHSESSFSSTQSDFSSDSSFHDALEASRFPSKTSNVSNHSNVSIPKSRATGSFPTPRLGEITWSPNVKPFSFNELKIATRNFRPDSFLGEGRFGYVFKGWIDEHTFAPTKPGSGLVFAVKKLKAVGLQSHDKEWLTEVDYLGQLCHPNLVKLIGCCAEGDNNRLLVYEYMSKGSLENHLFTREPKSLSWATRIKVAIGAARGLSFLHEAEKQVIYRDFKASNILLDGEFNAKLSDFGLAKAGPEVDRSYVSDQIISTHGYAAPEYVAIGRLTSKSDVYSFGVVLLELLSGRRAVDRTKVGVEQNLVDWAKPYMNEKRRLFRIMDIKLEGQYPQKAAYVAATIAVQCLSPEPKLRPRMADVLATLEELQGPSYKRVYDNWKRLVAATLKRDQLRLRGRAHSRDSSLSSTQSDFRSDYPLHDVFGEVSAVLVFELKEILSSDQWKMEQLVEIEGAPEALMKLIQEPITLASTKASLLAIYQMVATSATFSSNKKIAGAYFAEIGLLPLLLEMISYSERSICEKALGILDGICSCSEGREKAYENALTTPILVKKILQVSPLATDFAISILCKLGENENGRGMLLEAVEVGAVLKLLFLLNGGCNVITKKNVTKLLRLLNLYTDIRPRCTVEFFSYKLDPFKECSK</sequence>
<dbReference type="InterPro" id="IPR008271">
    <property type="entry name" value="Ser/Thr_kinase_AS"/>
</dbReference>
<evidence type="ECO:0000313" key="14">
    <source>
        <dbReference type="EMBL" id="KAG8366312.1"/>
    </source>
</evidence>
<evidence type="ECO:0000256" key="11">
    <source>
        <dbReference type="PROSITE-ProRule" id="PRU10141"/>
    </source>
</evidence>
<evidence type="ECO:0000313" key="15">
    <source>
        <dbReference type="Proteomes" id="UP000826271"/>
    </source>
</evidence>
<feature type="domain" description="Protein kinase" evidence="13">
    <location>
        <begin position="108"/>
        <end position="393"/>
    </location>
</feature>
<dbReference type="PROSITE" id="PS00107">
    <property type="entry name" value="PROTEIN_KINASE_ATP"/>
    <property type="match status" value="1"/>
</dbReference>
<keyword evidence="5" id="KW-0808">Transferase</keyword>
<comment type="catalytic activity">
    <reaction evidence="10">
        <text>L-seryl-[protein] + ATP = O-phospho-L-seryl-[protein] + ADP + H(+)</text>
        <dbReference type="Rhea" id="RHEA:17989"/>
        <dbReference type="Rhea" id="RHEA-COMP:9863"/>
        <dbReference type="Rhea" id="RHEA-COMP:11604"/>
        <dbReference type="ChEBI" id="CHEBI:15378"/>
        <dbReference type="ChEBI" id="CHEBI:29999"/>
        <dbReference type="ChEBI" id="CHEBI:30616"/>
        <dbReference type="ChEBI" id="CHEBI:83421"/>
        <dbReference type="ChEBI" id="CHEBI:456216"/>
        <dbReference type="EC" id="2.7.11.1"/>
    </reaction>
</comment>
<dbReference type="SUPFAM" id="SSF56112">
    <property type="entry name" value="Protein kinase-like (PK-like)"/>
    <property type="match status" value="1"/>
</dbReference>
<feature type="region of interest" description="Disordered" evidence="12">
    <location>
        <begin position="57"/>
        <end position="76"/>
    </location>
</feature>
<feature type="binding site" evidence="11">
    <location>
        <position position="147"/>
    </location>
    <ligand>
        <name>ATP</name>
        <dbReference type="ChEBI" id="CHEBI:30616"/>
    </ligand>
</feature>
<dbReference type="AlphaFoldDB" id="A0AAV6WD36"/>
<dbReference type="InterPro" id="IPR017441">
    <property type="entry name" value="Protein_kinase_ATP_BS"/>
</dbReference>
<protein>
    <recommendedName>
        <fullName evidence="2">non-specific serine/threonine protein kinase</fullName>
        <ecNumber evidence="2">2.7.11.1</ecNumber>
    </recommendedName>
</protein>
<dbReference type="InterPro" id="IPR011989">
    <property type="entry name" value="ARM-like"/>
</dbReference>
<gene>
    <name evidence="14" type="ORF">BUALT_Bualt17G0066600</name>
</gene>